<dbReference type="EMBL" id="JAMQYH010000002">
    <property type="protein sequence ID" value="KAJ1696805.1"/>
    <property type="molecule type" value="Genomic_DNA"/>
</dbReference>
<comment type="caution">
    <text evidence="6">The sequence shown here is derived from an EMBL/GenBank/DDBJ whole genome shotgun (WGS) entry which is preliminary data.</text>
</comment>
<keyword evidence="5" id="KW-0111">Calcium/phospholipid-binding</keyword>
<dbReference type="PANTHER" id="PTHR10502">
    <property type="entry name" value="ANNEXIN"/>
    <property type="match status" value="1"/>
</dbReference>
<keyword evidence="1" id="KW-0479">Metal-binding</keyword>
<keyword evidence="4" id="KW-0041">Annexin</keyword>
<evidence type="ECO:0000313" key="7">
    <source>
        <dbReference type="Proteomes" id="UP001151287"/>
    </source>
</evidence>
<dbReference type="InterPro" id="IPR037104">
    <property type="entry name" value="Annexin_sf"/>
</dbReference>
<keyword evidence="3" id="KW-0106">Calcium</keyword>
<dbReference type="GO" id="GO:0001786">
    <property type="term" value="F:phosphatidylserine binding"/>
    <property type="evidence" value="ECO:0007669"/>
    <property type="project" value="TreeGrafter"/>
</dbReference>
<sequence>MADETLSLKKAFSGHGGFGVDETTMAAMVTKWRKQPDQKSRFRSDFSGFFTKIGSIEKCEDDYLLRLKTEFSRFKNIMVLWLMHPWERDARWMHHVMHKSYPFTVIVEIACTRTSEELLGAKRAYQALFNHSVEEDVAYHIKESYSKLLVGLVSSFRYEGPQVDNDMAKWEAKALGNVIKSAGSGKLIQNEEVIRILTTRSKRHLKATFKHYKELHGKPIEEDLGANLCLQETVKCIDKPAKYFSEAINIAFKEGADKPSKLSLTRVIISRADVDMEEIKETYHKQFGVKLEDMITKNTHGHYKDTLLTLIGK</sequence>
<dbReference type="GO" id="GO:0009651">
    <property type="term" value="P:response to salt stress"/>
    <property type="evidence" value="ECO:0007669"/>
    <property type="project" value="TreeGrafter"/>
</dbReference>
<dbReference type="Pfam" id="PF00191">
    <property type="entry name" value="Annexin"/>
    <property type="match status" value="3"/>
</dbReference>
<proteinExistence type="predicted"/>
<keyword evidence="2" id="KW-0677">Repeat</keyword>
<dbReference type="GO" id="GO:0005737">
    <property type="term" value="C:cytoplasm"/>
    <property type="evidence" value="ECO:0007669"/>
    <property type="project" value="TreeGrafter"/>
</dbReference>
<evidence type="ECO:0000256" key="4">
    <source>
        <dbReference type="ARBA" id="ARBA00023216"/>
    </source>
</evidence>
<evidence type="ECO:0000256" key="3">
    <source>
        <dbReference type="ARBA" id="ARBA00022837"/>
    </source>
</evidence>
<dbReference type="OrthoDB" id="37886at2759"/>
<dbReference type="SMART" id="SM00335">
    <property type="entry name" value="ANX"/>
    <property type="match status" value="3"/>
</dbReference>
<evidence type="ECO:0000256" key="1">
    <source>
        <dbReference type="ARBA" id="ARBA00022723"/>
    </source>
</evidence>
<accession>A0A9Q0CMT5</accession>
<dbReference type="GO" id="GO:0005509">
    <property type="term" value="F:calcium ion binding"/>
    <property type="evidence" value="ECO:0007669"/>
    <property type="project" value="InterPro"/>
</dbReference>
<dbReference type="AlphaFoldDB" id="A0A9Q0CMT5"/>
<dbReference type="FunFam" id="1.10.220.10:FF:000006">
    <property type="entry name" value="Annexin"/>
    <property type="match status" value="1"/>
</dbReference>
<evidence type="ECO:0000256" key="2">
    <source>
        <dbReference type="ARBA" id="ARBA00022737"/>
    </source>
</evidence>
<dbReference type="PROSITE" id="PS51897">
    <property type="entry name" value="ANNEXIN_2"/>
    <property type="match status" value="2"/>
</dbReference>
<dbReference type="GO" id="GO:0009409">
    <property type="term" value="P:response to cold"/>
    <property type="evidence" value="ECO:0007669"/>
    <property type="project" value="TreeGrafter"/>
</dbReference>
<organism evidence="6 7">
    <name type="scientific">Rhynchospora breviuscula</name>
    <dbReference type="NCBI Taxonomy" id="2022672"/>
    <lineage>
        <taxon>Eukaryota</taxon>
        <taxon>Viridiplantae</taxon>
        <taxon>Streptophyta</taxon>
        <taxon>Embryophyta</taxon>
        <taxon>Tracheophyta</taxon>
        <taxon>Spermatophyta</taxon>
        <taxon>Magnoliopsida</taxon>
        <taxon>Liliopsida</taxon>
        <taxon>Poales</taxon>
        <taxon>Cyperaceae</taxon>
        <taxon>Cyperoideae</taxon>
        <taxon>Rhynchosporeae</taxon>
        <taxon>Rhynchospora</taxon>
    </lineage>
</organism>
<reference evidence="6" key="1">
    <citation type="journal article" date="2022" name="Cell">
        <title>Repeat-based holocentromeres influence genome architecture and karyotype evolution.</title>
        <authorList>
            <person name="Hofstatter P.G."/>
            <person name="Thangavel G."/>
            <person name="Lux T."/>
            <person name="Neumann P."/>
            <person name="Vondrak T."/>
            <person name="Novak P."/>
            <person name="Zhang M."/>
            <person name="Costa L."/>
            <person name="Castellani M."/>
            <person name="Scott A."/>
            <person name="Toegelov H."/>
            <person name="Fuchs J."/>
            <person name="Mata-Sucre Y."/>
            <person name="Dias Y."/>
            <person name="Vanzela A.L.L."/>
            <person name="Huettel B."/>
            <person name="Almeida C.C.S."/>
            <person name="Simkova H."/>
            <person name="Souza G."/>
            <person name="Pedrosa-Harand A."/>
            <person name="Macas J."/>
            <person name="Mayer K.F.X."/>
            <person name="Houben A."/>
            <person name="Marques A."/>
        </authorList>
    </citation>
    <scope>NUCLEOTIDE SEQUENCE</scope>
    <source>
        <strain evidence="6">RhyBre1mFocal</strain>
    </source>
</reference>
<protein>
    <recommendedName>
        <fullName evidence="8">Annexin</fullName>
    </recommendedName>
</protein>
<dbReference type="Proteomes" id="UP001151287">
    <property type="component" value="Unassembled WGS sequence"/>
</dbReference>
<dbReference type="GO" id="GO:0005544">
    <property type="term" value="F:calcium-dependent phospholipid binding"/>
    <property type="evidence" value="ECO:0007669"/>
    <property type="project" value="UniProtKB-KW"/>
</dbReference>
<dbReference type="GO" id="GO:0005886">
    <property type="term" value="C:plasma membrane"/>
    <property type="evidence" value="ECO:0007669"/>
    <property type="project" value="TreeGrafter"/>
</dbReference>
<evidence type="ECO:0000313" key="6">
    <source>
        <dbReference type="EMBL" id="KAJ1696805.1"/>
    </source>
</evidence>
<gene>
    <name evidence="6" type="ORF">LUZ63_005317</name>
</gene>
<evidence type="ECO:0000256" key="5">
    <source>
        <dbReference type="ARBA" id="ARBA00023302"/>
    </source>
</evidence>
<dbReference type="PANTHER" id="PTHR10502:SF196">
    <property type="entry name" value="ANNEXIN D4"/>
    <property type="match status" value="1"/>
</dbReference>
<dbReference type="SUPFAM" id="SSF47874">
    <property type="entry name" value="Annexin"/>
    <property type="match status" value="1"/>
</dbReference>
<name>A0A9Q0CMT5_9POAL</name>
<dbReference type="InterPro" id="IPR018502">
    <property type="entry name" value="Annexin_repeat"/>
</dbReference>
<dbReference type="Gene3D" id="1.10.220.10">
    <property type="entry name" value="Annexin"/>
    <property type="match status" value="3"/>
</dbReference>
<dbReference type="GO" id="GO:0009408">
    <property type="term" value="P:response to heat"/>
    <property type="evidence" value="ECO:0007669"/>
    <property type="project" value="TreeGrafter"/>
</dbReference>
<dbReference type="FunFam" id="1.10.220.10:FF:000014">
    <property type="entry name" value="annexin D4"/>
    <property type="match status" value="1"/>
</dbReference>
<keyword evidence="7" id="KW-1185">Reference proteome</keyword>
<evidence type="ECO:0008006" key="8">
    <source>
        <dbReference type="Google" id="ProtNLM"/>
    </source>
</evidence>
<dbReference type="GO" id="GO:0009414">
    <property type="term" value="P:response to water deprivation"/>
    <property type="evidence" value="ECO:0007669"/>
    <property type="project" value="TreeGrafter"/>
</dbReference>